<dbReference type="OrthoDB" id="10049357at2759"/>
<evidence type="ECO:0000313" key="2">
    <source>
        <dbReference type="Proteomes" id="UP001152320"/>
    </source>
</evidence>
<proteinExistence type="predicted"/>
<dbReference type="EMBL" id="JAIZAY010000019">
    <property type="protein sequence ID" value="KAJ8024283.1"/>
    <property type="molecule type" value="Genomic_DNA"/>
</dbReference>
<dbReference type="PANTHER" id="PTHR47331:SF1">
    <property type="entry name" value="GAG-LIKE PROTEIN"/>
    <property type="match status" value="1"/>
</dbReference>
<dbReference type="Proteomes" id="UP001152320">
    <property type="component" value="Chromosome 19"/>
</dbReference>
<keyword evidence="2" id="KW-1185">Reference proteome</keyword>
<name>A0A9Q0YKT6_HOLLE</name>
<comment type="caution">
    <text evidence="1">The sequence shown here is derived from an EMBL/GenBank/DDBJ whole genome shotgun (WGS) entry which is preliminary data.</text>
</comment>
<evidence type="ECO:0000313" key="1">
    <source>
        <dbReference type="EMBL" id="KAJ8024283.1"/>
    </source>
</evidence>
<dbReference type="SUPFAM" id="SSF53098">
    <property type="entry name" value="Ribonuclease H-like"/>
    <property type="match status" value="1"/>
</dbReference>
<dbReference type="GO" id="GO:0003676">
    <property type="term" value="F:nucleic acid binding"/>
    <property type="evidence" value="ECO:0007669"/>
    <property type="project" value="InterPro"/>
</dbReference>
<dbReference type="InterPro" id="IPR012337">
    <property type="entry name" value="RNaseH-like_sf"/>
</dbReference>
<organism evidence="1 2">
    <name type="scientific">Holothuria leucospilota</name>
    <name type="common">Black long sea cucumber</name>
    <name type="synonym">Mertensiothuria leucospilota</name>
    <dbReference type="NCBI Taxonomy" id="206669"/>
    <lineage>
        <taxon>Eukaryota</taxon>
        <taxon>Metazoa</taxon>
        <taxon>Echinodermata</taxon>
        <taxon>Eleutherozoa</taxon>
        <taxon>Echinozoa</taxon>
        <taxon>Holothuroidea</taxon>
        <taxon>Aspidochirotacea</taxon>
        <taxon>Aspidochirotida</taxon>
        <taxon>Holothuriidae</taxon>
        <taxon>Holothuria</taxon>
    </lineage>
</organism>
<dbReference type="AlphaFoldDB" id="A0A9Q0YKT6"/>
<protein>
    <submittedName>
        <fullName evidence="1">Uncharacterized protein</fullName>
    </submittedName>
</protein>
<dbReference type="PANTHER" id="PTHR47331">
    <property type="entry name" value="PHD-TYPE DOMAIN-CONTAINING PROTEIN"/>
    <property type="match status" value="1"/>
</dbReference>
<accession>A0A9Q0YKT6</accession>
<sequence length="204" mass="23328">MLKKNSSWTKAKRVLARCIIFICKLKKMRRSGEITVNEIVKDERFICRRGAVRQLRSGQGMNFIDAEAELEKPLKEMDQAILHDEPLKLNCDWVLNTPTASHHGGAWERMIRTTRSILNSIMLQHKALFNDEMLNTFMTEDEAIINSRPLTTTSEASVEPLTPAHFLTLKNSVVFKPPGKFVHTLTKKYCLLRLVAAISLFTCK</sequence>
<dbReference type="InterPro" id="IPR036397">
    <property type="entry name" value="RNaseH_sf"/>
</dbReference>
<gene>
    <name evidence="1" type="ORF">HOLleu_36979</name>
</gene>
<reference evidence="1" key="1">
    <citation type="submission" date="2021-10" db="EMBL/GenBank/DDBJ databases">
        <title>Tropical sea cucumber genome reveals ecological adaptation and Cuvierian tubules defense mechanism.</title>
        <authorList>
            <person name="Chen T."/>
        </authorList>
    </citation>
    <scope>NUCLEOTIDE SEQUENCE</scope>
    <source>
        <strain evidence="1">Nanhai2018</strain>
        <tissue evidence="1">Muscle</tissue>
    </source>
</reference>
<dbReference type="Gene3D" id="3.30.420.10">
    <property type="entry name" value="Ribonuclease H-like superfamily/Ribonuclease H"/>
    <property type="match status" value="1"/>
</dbReference>